<keyword evidence="1" id="KW-1133">Transmembrane helix</keyword>
<keyword evidence="1" id="KW-0472">Membrane</keyword>
<evidence type="ECO:0000256" key="1">
    <source>
        <dbReference type="SAM" id="Phobius"/>
    </source>
</evidence>
<accession>E9CY62</accession>
<proteinExistence type="predicted"/>
<keyword evidence="1" id="KW-0812">Transmembrane</keyword>
<dbReference type="VEuPathDB" id="FungiDB:CPSG_02732"/>
<dbReference type="EMBL" id="GL636488">
    <property type="protein sequence ID" value="EFW20888.1"/>
    <property type="molecule type" value="Genomic_DNA"/>
</dbReference>
<evidence type="ECO:0000313" key="3">
    <source>
        <dbReference type="Proteomes" id="UP000002497"/>
    </source>
</evidence>
<sequence length="173" mass="18994">MTLSPNSAKQLILCDRRRVRGPTFMEAWMVAVCTIIYSGAGRLVASFWGPSMAKLPLLQGSQGITELPLNVTACQTSKLASMKPPSFTYSKVTGQHRLTGTFSRRTLLLRRKAATLEDSHHLMSCLSIGKLLAGILISGNTSVRFPHPHFSTGGMTGAGEFMSFFKYGRPKWQ</sequence>
<protein>
    <submittedName>
        <fullName evidence="2">Uncharacterized protein</fullName>
    </submittedName>
</protein>
<dbReference type="AlphaFoldDB" id="E9CY62"/>
<dbReference type="HOGENOM" id="CLU_1547412_0_0_1"/>
<gene>
    <name evidence="2" type="ORF">CPSG_02732</name>
</gene>
<evidence type="ECO:0000313" key="2">
    <source>
        <dbReference type="EMBL" id="EFW20888.1"/>
    </source>
</evidence>
<dbReference type="Proteomes" id="UP000002497">
    <property type="component" value="Unassembled WGS sequence"/>
</dbReference>
<reference evidence="3" key="2">
    <citation type="submission" date="2010-03" db="EMBL/GenBank/DDBJ databases">
        <title>The genome sequence of Coccidioides posadasii strain Silveira.</title>
        <authorList>
            <consortium name="The Broad Institute Genome Sequencing Center for Infectious Disease"/>
            <person name="Neafsey D."/>
            <person name="Orbach M."/>
            <person name="Henn M.R."/>
            <person name="Cole G.T."/>
            <person name="Galgiani J."/>
            <person name="Gardner M.J."/>
            <person name="Kirkland T.N."/>
            <person name="Taylor J.W."/>
            <person name="Young S.K."/>
            <person name="Zeng Q."/>
            <person name="Koehrsen M."/>
            <person name="Alvarado L."/>
            <person name="Berlin A."/>
            <person name="Borenstein D."/>
            <person name="Chapman S.B."/>
            <person name="Chen Z."/>
            <person name="Engels R."/>
            <person name="Freedman E."/>
            <person name="Gellesch M."/>
            <person name="Goldberg J."/>
            <person name="Griggs A."/>
            <person name="Gujja S."/>
            <person name="Heilman E."/>
            <person name="Heiman D."/>
            <person name="Howarth C."/>
            <person name="Jen D."/>
            <person name="Larson L."/>
            <person name="Mehta T."/>
            <person name="Neiman D."/>
            <person name="Park D."/>
            <person name="Pearson M."/>
            <person name="Richards J."/>
            <person name="Roberts A."/>
            <person name="Saif S."/>
            <person name="Shea T."/>
            <person name="Shenoy N."/>
            <person name="Sisk P."/>
            <person name="Stolte C."/>
            <person name="Sykes S."/>
            <person name="Walk T."/>
            <person name="White J."/>
            <person name="Yandava C."/>
            <person name="Haas B."/>
            <person name="Nusbaum C."/>
            <person name="Birren B."/>
        </authorList>
    </citation>
    <scope>NUCLEOTIDE SEQUENCE [LARGE SCALE GENOMIC DNA]</scope>
    <source>
        <strain evidence="3">RMSCC 757 / Silveira</strain>
    </source>
</reference>
<reference evidence="3" key="1">
    <citation type="journal article" date="2010" name="Genome Res.">
        <title>Population genomic sequencing of Coccidioides fungi reveals recent hybridization and transposon control.</title>
        <authorList>
            <person name="Neafsey D.E."/>
            <person name="Barker B.M."/>
            <person name="Sharpton T.J."/>
            <person name="Stajich J.E."/>
            <person name="Park D.J."/>
            <person name="Whiston E."/>
            <person name="Hung C.-Y."/>
            <person name="McMahan C."/>
            <person name="White J."/>
            <person name="Sykes S."/>
            <person name="Heiman D."/>
            <person name="Young S."/>
            <person name="Zeng Q."/>
            <person name="Abouelleil A."/>
            <person name="Aftuck L."/>
            <person name="Bessette D."/>
            <person name="Brown A."/>
            <person name="FitzGerald M."/>
            <person name="Lui A."/>
            <person name="Macdonald J.P."/>
            <person name="Priest M."/>
            <person name="Orbach M.J."/>
            <person name="Galgiani J.N."/>
            <person name="Kirkland T.N."/>
            <person name="Cole G.T."/>
            <person name="Birren B.W."/>
            <person name="Henn M.R."/>
            <person name="Taylor J.W."/>
            <person name="Rounsley S.D."/>
        </authorList>
    </citation>
    <scope>NUCLEOTIDE SEQUENCE [LARGE SCALE GENOMIC DNA]</scope>
    <source>
        <strain evidence="3">RMSCC 757 / Silveira</strain>
    </source>
</reference>
<name>E9CY62_COCPS</name>
<organism evidence="3">
    <name type="scientific">Coccidioides posadasii (strain RMSCC 757 / Silveira)</name>
    <name type="common">Valley fever fungus</name>
    <dbReference type="NCBI Taxonomy" id="443226"/>
    <lineage>
        <taxon>Eukaryota</taxon>
        <taxon>Fungi</taxon>
        <taxon>Dikarya</taxon>
        <taxon>Ascomycota</taxon>
        <taxon>Pezizomycotina</taxon>
        <taxon>Eurotiomycetes</taxon>
        <taxon>Eurotiomycetidae</taxon>
        <taxon>Onygenales</taxon>
        <taxon>Onygenaceae</taxon>
        <taxon>Coccidioides</taxon>
    </lineage>
</organism>
<keyword evidence="3" id="KW-1185">Reference proteome</keyword>
<feature type="transmembrane region" description="Helical" evidence="1">
    <location>
        <begin position="27"/>
        <end position="45"/>
    </location>
</feature>